<organism evidence="9 10">
    <name type="scientific">Neobacillus rhizosphaerae</name>
    <dbReference type="NCBI Taxonomy" id="2880965"/>
    <lineage>
        <taxon>Bacteria</taxon>
        <taxon>Bacillati</taxon>
        <taxon>Bacillota</taxon>
        <taxon>Bacilli</taxon>
        <taxon>Bacillales</taxon>
        <taxon>Bacillaceae</taxon>
        <taxon>Neobacillus</taxon>
    </lineage>
</organism>
<evidence type="ECO:0000256" key="5">
    <source>
        <dbReference type="ARBA" id="ARBA00022989"/>
    </source>
</evidence>
<dbReference type="PANTHER" id="PTHR43163">
    <property type="entry name" value="DIPEPTIDE TRANSPORT SYSTEM PERMEASE PROTEIN DPPB-RELATED"/>
    <property type="match status" value="1"/>
</dbReference>
<keyword evidence="10" id="KW-1185">Reference proteome</keyword>
<evidence type="ECO:0000256" key="1">
    <source>
        <dbReference type="ARBA" id="ARBA00004651"/>
    </source>
</evidence>
<feature type="domain" description="ABC transmembrane type-1" evidence="8">
    <location>
        <begin position="115"/>
        <end position="316"/>
    </location>
</feature>
<comment type="caution">
    <text evidence="9">The sequence shown here is derived from an EMBL/GenBank/DDBJ whole genome shotgun (WGS) entry which is preliminary data.</text>
</comment>
<feature type="transmembrane region" description="Helical" evidence="7">
    <location>
        <begin position="293"/>
        <end position="316"/>
    </location>
</feature>
<reference evidence="9" key="1">
    <citation type="submission" date="2022-04" db="EMBL/GenBank/DDBJ databases">
        <authorList>
            <person name="Criscuolo A."/>
        </authorList>
    </citation>
    <scope>NUCLEOTIDE SEQUENCE</scope>
    <source>
        <strain evidence="9">CIP111895</strain>
    </source>
</reference>
<evidence type="ECO:0000256" key="4">
    <source>
        <dbReference type="ARBA" id="ARBA00022692"/>
    </source>
</evidence>
<dbReference type="PANTHER" id="PTHR43163:SF6">
    <property type="entry name" value="DIPEPTIDE TRANSPORT SYSTEM PERMEASE PROTEIN DPPB-RELATED"/>
    <property type="match status" value="1"/>
</dbReference>
<dbReference type="PROSITE" id="PS50928">
    <property type="entry name" value="ABC_TM1"/>
    <property type="match status" value="1"/>
</dbReference>
<dbReference type="EMBL" id="CALBWS010000011">
    <property type="protein sequence ID" value="CAH2714948.1"/>
    <property type="molecule type" value="Genomic_DNA"/>
</dbReference>
<feature type="transmembrane region" description="Helical" evidence="7">
    <location>
        <begin position="194"/>
        <end position="212"/>
    </location>
</feature>
<feature type="transmembrane region" description="Helical" evidence="7">
    <location>
        <begin position="31"/>
        <end position="52"/>
    </location>
</feature>
<accession>A0ABN8KN25</accession>
<dbReference type="Gene3D" id="1.10.3720.10">
    <property type="entry name" value="MetI-like"/>
    <property type="match status" value="1"/>
</dbReference>
<dbReference type="Pfam" id="PF00528">
    <property type="entry name" value="BPD_transp_1"/>
    <property type="match status" value="1"/>
</dbReference>
<keyword evidence="5 7" id="KW-1133">Transmembrane helix</keyword>
<feature type="transmembrane region" description="Helical" evidence="7">
    <location>
        <begin position="115"/>
        <end position="142"/>
    </location>
</feature>
<evidence type="ECO:0000313" key="9">
    <source>
        <dbReference type="EMBL" id="CAH2714948.1"/>
    </source>
</evidence>
<feature type="transmembrane region" description="Helical" evidence="7">
    <location>
        <begin position="247"/>
        <end position="273"/>
    </location>
</feature>
<evidence type="ECO:0000259" key="8">
    <source>
        <dbReference type="PROSITE" id="PS50928"/>
    </source>
</evidence>
<gene>
    <name evidence="9" type="primary">dppB_2</name>
    <name evidence="9" type="ORF">BACCIP111895_02124</name>
</gene>
<comment type="similarity">
    <text evidence="7">Belongs to the binding-protein-dependent transport system permease family.</text>
</comment>
<comment type="subcellular location">
    <subcellularLocation>
        <location evidence="1 7">Cell membrane</location>
        <topology evidence="1 7">Multi-pass membrane protein</topology>
    </subcellularLocation>
</comment>
<dbReference type="InterPro" id="IPR045621">
    <property type="entry name" value="BPD_transp_1_N"/>
</dbReference>
<feature type="transmembrane region" description="Helical" evidence="7">
    <location>
        <begin position="154"/>
        <end position="174"/>
    </location>
</feature>
<dbReference type="SUPFAM" id="SSF161098">
    <property type="entry name" value="MetI-like"/>
    <property type="match status" value="1"/>
</dbReference>
<evidence type="ECO:0000256" key="3">
    <source>
        <dbReference type="ARBA" id="ARBA00022475"/>
    </source>
</evidence>
<dbReference type="Proteomes" id="UP000838308">
    <property type="component" value="Unassembled WGS sequence"/>
</dbReference>
<keyword evidence="3" id="KW-1003">Cell membrane</keyword>
<protein>
    <submittedName>
        <fullName evidence="9">Dipeptide transport system permease protein DppB</fullName>
    </submittedName>
</protein>
<evidence type="ECO:0000256" key="2">
    <source>
        <dbReference type="ARBA" id="ARBA00022448"/>
    </source>
</evidence>
<evidence type="ECO:0000256" key="6">
    <source>
        <dbReference type="ARBA" id="ARBA00023136"/>
    </source>
</evidence>
<dbReference type="InterPro" id="IPR000515">
    <property type="entry name" value="MetI-like"/>
</dbReference>
<keyword evidence="4 7" id="KW-0812">Transmembrane</keyword>
<keyword evidence="6 7" id="KW-0472">Membrane</keyword>
<dbReference type="Pfam" id="PF19300">
    <property type="entry name" value="BPD_transp_1_N"/>
    <property type="match status" value="1"/>
</dbReference>
<keyword evidence="2 7" id="KW-0813">Transport</keyword>
<dbReference type="CDD" id="cd06261">
    <property type="entry name" value="TM_PBP2"/>
    <property type="match status" value="1"/>
</dbReference>
<evidence type="ECO:0000256" key="7">
    <source>
        <dbReference type="RuleBase" id="RU363032"/>
    </source>
</evidence>
<name>A0ABN8KN25_9BACI</name>
<dbReference type="NCBIfam" id="NF045471">
    <property type="entry name" value="Opp3B"/>
    <property type="match status" value="1"/>
</dbReference>
<proteinExistence type="inferred from homology"/>
<sequence length="330" mass="36481">MVQNLHESISNQGSFNDGGVEKLAKYIFSRVGYMLVTFFVIATFTFFLMQTLPGSPFNDERLSESQKERLNERYGLDEPVPLQYITYMKNIFKGDFGVSFQYDGRSVSNIIGERIGASAVLGTQSLIVGTILGIILGIIAALRHNTSIDYGAMVISVIGISVPNFVFAGLMQYWVGVRLQWLPVAFWEGFEYSILPTISLSVFVIATIARFMRTEMLEVLGQDYIVTARAKGLNGFSIIIKHSLRNAAIPIVTILGPMTVSLLTGTLVIEKIFSVPGLGEQFVKSIMTNDFPVIMGVTLFYSVLFIGIVLIVDILYGIIDPRIRLTGGVK</sequence>
<dbReference type="InterPro" id="IPR035906">
    <property type="entry name" value="MetI-like_sf"/>
</dbReference>
<evidence type="ECO:0000313" key="10">
    <source>
        <dbReference type="Proteomes" id="UP000838308"/>
    </source>
</evidence>